<proteinExistence type="predicted"/>
<evidence type="ECO:0000256" key="1">
    <source>
        <dbReference type="SAM" id="SignalP"/>
    </source>
</evidence>
<name>A0AA40F7K3_9PEZI</name>
<sequence>MLSALCWALLSPLALAEASSQPDAEHQVYGPLVPRGHGMGAPRHAHVHAQIHARGRTINSSVTNTMLYGRNDMEPDDRNPDGTPYGPLSYVPGCFYCPSTDDLALEGRALLDSLSTEKMKTYMRKDIADTLRNQCVFYTSSLTAPSPQYLSRGAAEFSCRKGKMSIWHLWPNKAMERAELQYRDFYGIFDPGWLNSIVPLPKINGVPATIVYFENMSEAIAQSCSGEVVIITQSPRNMKQYVDGTRGENIWKNKERPALEMLWRRKVVTKFYVVDYNNMDDAYEFNIATSTLTTGFRVSANILASRGELENRAADCSSSGLDSLSSMPGDPFSDSYSLFG</sequence>
<accession>A0AA40F7K3</accession>
<reference evidence="2" key="1">
    <citation type="submission" date="2023-06" db="EMBL/GenBank/DDBJ databases">
        <title>Genome-scale phylogeny and comparative genomics of the fungal order Sordariales.</title>
        <authorList>
            <consortium name="Lawrence Berkeley National Laboratory"/>
            <person name="Hensen N."/>
            <person name="Bonometti L."/>
            <person name="Westerberg I."/>
            <person name="Brannstrom I.O."/>
            <person name="Guillou S."/>
            <person name="Cros-Aarteil S."/>
            <person name="Calhoun S."/>
            <person name="Haridas S."/>
            <person name="Kuo A."/>
            <person name="Mondo S."/>
            <person name="Pangilinan J."/>
            <person name="Riley R."/>
            <person name="LaButti K."/>
            <person name="Andreopoulos B."/>
            <person name="Lipzen A."/>
            <person name="Chen C."/>
            <person name="Yanf M."/>
            <person name="Daum C."/>
            <person name="Ng V."/>
            <person name="Clum A."/>
            <person name="Steindorff A."/>
            <person name="Ohm R."/>
            <person name="Martin F."/>
            <person name="Silar P."/>
            <person name="Natvig D."/>
            <person name="Lalanne C."/>
            <person name="Gautier V."/>
            <person name="Ament-velasquez S.L."/>
            <person name="Kruys A."/>
            <person name="Hutchinson M.I."/>
            <person name="Powell A.J."/>
            <person name="Barry K."/>
            <person name="Miller A.N."/>
            <person name="Grigoriev I.V."/>
            <person name="Debuchy R."/>
            <person name="Gladieux P."/>
            <person name="Thoren M.H."/>
            <person name="Johannesson H."/>
        </authorList>
    </citation>
    <scope>NUCLEOTIDE SEQUENCE</scope>
    <source>
        <strain evidence="2">SMH3187-1</strain>
    </source>
</reference>
<dbReference type="AlphaFoldDB" id="A0AA40F7K3"/>
<evidence type="ECO:0000313" key="2">
    <source>
        <dbReference type="EMBL" id="KAK0752659.1"/>
    </source>
</evidence>
<dbReference type="Proteomes" id="UP001172155">
    <property type="component" value="Unassembled WGS sequence"/>
</dbReference>
<feature type="chain" id="PRO_5041276950" evidence="1">
    <location>
        <begin position="17"/>
        <end position="340"/>
    </location>
</feature>
<organism evidence="2 3">
    <name type="scientific">Schizothecium vesticola</name>
    <dbReference type="NCBI Taxonomy" id="314040"/>
    <lineage>
        <taxon>Eukaryota</taxon>
        <taxon>Fungi</taxon>
        <taxon>Dikarya</taxon>
        <taxon>Ascomycota</taxon>
        <taxon>Pezizomycotina</taxon>
        <taxon>Sordariomycetes</taxon>
        <taxon>Sordariomycetidae</taxon>
        <taxon>Sordariales</taxon>
        <taxon>Schizotheciaceae</taxon>
        <taxon>Schizothecium</taxon>
    </lineage>
</organism>
<keyword evidence="1" id="KW-0732">Signal</keyword>
<comment type="caution">
    <text evidence="2">The sequence shown here is derived from an EMBL/GenBank/DDBJ whole genome shotgun (WGS) entry which is preliminary data.</text>
</comment>
<evidence type="ECO:0000313" key="3">
    <source>
        <dbReference type="Proteomes" id="UP001172155"/>
    </source>
</evidence>
<keyword evidence="3" id="KW-1185">Reference proteome</keyword>
<gene>
    <name evidence="2" type="ORF">B0T18DRAFT_405335</name>
</gene>
<protein>
    <submittedName>
        <fullName evidence="2">Uncharacterized protein</fullName>
    </submittedName>
</protein>
<dbReference type="EMBL" id="JAUKUD010000002">
    <property type="protein sequence ID" value="KAK0752659.1"/>
    <property type="molecule type" value="Genomic_DNA"/>
</dbReference>
<feature type="signal peptide" evidence="1">
    <location>
        <begin position="1"/>
        <end position="16"/>
    </location>
</feature>